<feature type="region of interest" description="Disordered" evidence="1">
    <location>
        <begin position="183"/>
        <end position="204"/>
    </location>
</feature>
<organism evidence="2 3">
    <name type="scientific">Mycena indigotica</name>
    <dbReference type="NCBI Taxonomy" id="2126181"/>
    <lineage>
        <taxon>Eukaryota</taxon>
        <taxon>Fungi</taxon>
        <taxon>Dikarya</taxon>
        <taxon>Basidiomycota</taxon>
        <taxon>Agaricomycotina</taxon>
        <taxon>Agaricomycetes</taxon>
        <taxon>Agaricomycetidae</taxon>
        <taxon>Agaricales</taxon>
        <taxon>Marasmiineae</taxon>
        <taxon>Mycenaceae</taxon>
        <taxon>Mycena</taxon>
    </lineage>
</organism>
<proteinExistence type="predicted"/>
<dbReference type="AlphaFoldDB" id="A0A8H6T9F3"/>
<name>A0A8H6T9F3_9AGAR</name>
<dbReference type="Proteomes" id="UP000636479">
    <property type="component" value="Unassembled WGS sequence"/>
</dbReference>
<accession>A0A8H6T9F3</accession>
<dbReference type="InterPro" id="IPR059179">
    <property type="entry name" value="MLKL-like_MCAfunc"/>
</dbReference>
<dbReference type="RefSeq" id="XP_037223893.1">
    <property type="nucleotide sequence ID" value="XM_037358798.1"/>
</dbReference>
<protein>
    <submittedName>
        <fullName evidence="2">Uncharacterized protein</fullName>
    </submittedName>
</protein>
<keyword evidence="3" id="KW-1185">Reference proteome</keyword>
<dbReference type="GeneID" id="59341314"/>
<dbReference type="InterPro" id="IPR036537">
    <property type="entry name" value="Adaptor_Cbl_N_dom_sf"/>
</dbReference>
<dbReference type="GO" id="GO:0007166">
    <property type="term" value="P:cell surface receptor signaling pathway"/>
    <property type="evidence" value="ECO:0007669"/>
    <property type="project" value="InterPro"/>
</dbReference>
<comment type="caution">
    <text evidence="2">The sequence shown here is derived from an EMBL/GenBank/DDBJ whole genome shotgun (WGS) entry which is preliminary data.</text>
</comment>
<dbReference type="Gene3D" id="1.20.930.20">
    <property type="entry name" value="Adaptor protein Cbl, N-terminal domain"/>
    <property type="match status" value="1"/>
</dbReference>
<evidence type="ECO:0000256" key="1">
    <source>
        <dbReference type="SAM" id="MobiDB-lite"/>
    </source>
</evidence>
<dbReference type="EMBL" id="JACAZF010000002">
    <property type="protein sequence ID" value="KAF7311785.1"/>
    <property type="molecule type" value="Genomic_DNA"/>
</dbReference>
<evidence type="ECO:0000313" key="3">
    <source>
        <dbReference type="Proteomes" id="UP000636479"/>
    </source>
</evidence>
<dbReference type="CDD" id="cd21037">
    <property type="entry name" value="MLKL_NTD"/>
    <property type="match status" value="1"/>
</dbReference>
<dbReference type="OrthoDB" id="3026621at2759"/>
<sequence length="204" mass="22946">MPPQTARTSAHPTQLDTVLRHISTAAGVLDVLANNVATPFLDVLCATTRALVLSAQNVRRNKNECTDLLESTNQLLQAILVLLVKQDSKLLSSSAVEHLGRLVETLHKVHHFLEAQQDRSRFRQFFKQSETTGILKECHAGLQTALDFFLLERYEILNDIRDLQLTADNDHQEILQMIQSIQPGNNEMSDSESTFSITKDSLNR</sequence>
<gene>
    <name evidence="2" type="ORF">MIND_00189000</name>
</gene>
<evidence type="ECO:0000313" key="2">
    <source>
        <dbReference type="EMBL" id="KAF7311785.1"/>
    </source>
</evidence>
<reference evidence="2" key="1">
    <citation type="submission" date="2020-05" db="EMBL/GenBank/DDBJ databases">
        <title>Mycena genomes resolve the evolution of fungal bioluminescence.</title>
        <authorList>
            <person name="Tsai I.J."/>
        </authorList>
    </citation>
    <scope>NUCLEOTIDE SEQUENCE</scope>
    <source>
        <strain evidence="2">171206Taipei</strain>
    </source>
</reference>